<reference evidence="14 15" key="1">
    <citation type="journal article" date="2018" name="PLoS ONE">
        <title>The draft genome of Kipferlia bialata reveals reductive genome evolution in fornicate parasites.</title>
        <authorList>
            <person name="Tanifuji G."/>
            <person name="Takabayashi S."/>
            <person name="Kume K."/>
            <person name="Takagi M."/>
            <person name="Nakayama T."/>
            <person name="Kamikawa R."/>
            <person name="Inagaki Y."/>
            <person name="Hashimoto T."/>
        </authorList>
    </citation>
    <scope>NUCLEOTIDE SEQUENCE [LARGE SCALE GENOMIC DNA]</scope>
    <source>
        <strain evidence="14">NY0173</strain>
    </source>
</reference>
<organism evidence="14 15">
    <name type="scientific">Kipferlia bialata</name>
    <dbReference type="NCBI Taxonomy" id="797122"/>
    <lineage>
        <taxon>Eukaryota</taxon>
        <taxon>Metamonada</taxon>
        <taxon>Carpediemonas-like organisms</taxon>
        <taxon>Kipferlia</taxon>
    </lineage>
</organism>
<evidence type="ECO:0000256" key="9">
    <source>
        <dbReference type="PIRSR" id="PIRSR623088-3"/>
    </source>
</evidence>
<feature type="region of interest" description="Disordered" evidence="11">
    <location>
        <begin position="818"/>
        <end position="856"/>
    </location>
</feature>
<dbReference type="SMART" id="SM00382">
    <property type="entry name" value="AAA"/>
    <property type="match status" value="1"/>
</dbReference>
<dbReference type="Gene3D" id="3.40.50.300">
    <property type="entry name" value="P-loop containing nucleotide triphosphate hydrolases"/>
    <property type="match status" value="1"/>
</dbReference>
<evidence type="ECO:0000256" key="3">
    <source>
        <dbReference type="ARBA" id="ARBA00022701"/>
    </source>
</evidence>
<dbReference type="GO" id="GO:0016740">
    <property type="term" value="F:transferase activity"/>
    <property type="evidence" value="ECO:0007669"/>
    <property type="project" value="UniProtKB-KW"/>
</dbReference>
<dbReference type="GO" id="GO:0016887">
    <property type="term" value="F:ATP hydrolysis activity"/>
    <property type="evidence" value="ECO:0007669"/>
    <property type="project" value="InterPro"/>
</dbReference>
<dbReference type="GO" id="GO:0046872">
    <property type="term" value="F:metal ion binding"/>
    <property type="evidence" value="ECO:0007669"/>
    <property type="project" value="UniProtKB-KW"/>
</dbReference>
<dbReference type="GO" id="GO:0007165">
    <property type="term" value="P:signal transduction"/>
    <property type="evidence" value="ECO:0007669"/>
    <property type="project" value="InterPro"/>
</dbReference>
<comment type="caution">
    <text evidence="14">The sequence shown here is derived from an EMBL/GenBank/DDBJ whole genome shotgun (WGS) entry which is preliminary data.</text>
</comment>
<dbReference type="Gene3D" id="3.30.559.10">
    <property type="entry name" value="Chloramphenicol acetyltransferase-like domain"/>
    <property type="match status" value="2"/>
</dbReference>
<dbReference type="PANTHER" id="PTHR23074">
    <property type="entry name" value="AAA DOMAIN-CONTAINING"/>
    <property type="match status" value="1"/>
</dbReference>
<dbReference type="InterPro" id="IPR050304">
    <property type="entry name" value="MT-severing_AAA_ATPase"/>
</dbReference>
<dbReference type="PROSITE" id="PS00126">
    <property type="entry name" value="PDEASE_I_1"/>
    <property type="match status" value="1"/>
</dbReference>
<evidence type="ECO:0000256" key="10">
    <source>
        <dbReference type="RuleBase" id="RU363067"/>
    </source>
</evidence>
<evidence type="ECO:0000259" key="12">
    <source>
        <dbReference type="PROSITE" id="PS50132"/>
    </source>
</evidence>
<feature type="compositionally biased region" description="Basic and acidic residues" evidence="11">
    <location>
        <begin position="207"/>
        <end position="220"/>
    </location>
</feature>
<dbReference type="Pfam" id="PF00233">
    <property type="entry name" value="PDEase_I"/>
    <property type="match status" value="1"/>
</dbReference>
<dbReference type="InterPro" id="IPR036971">
    <property type="entry name" value="PDEase_catalytic_dom_sf"/>
</dbReference>
<dbReference type="SMART" id="SM00667">
    <property type="entry name" value="LisH"/>
    <property type="match status" value="1"/>
</dbReference>
<dbReference type="PROSITE" id="PS50132">
    <property type="entry name" value="RGS"/>
    <property type="match status" value="1"/>
</dbReference>
<dbReference type="PROSITE" id="PS00674">
    <property type="entry name" value="AAA"/>
    <property type="match status" value="1"/>
</dbReference>
<feature type="compositionally biased region" description="Basic and acidic residues" evidence="11">
    <location>
        <begin position="316"/>
        <end position="348"/>
    </location>
</feature>
<proteinExistence type="inferred from homology"/>
<keyword evidence="4" id="KW-0547">Nucleotide-binding</keyword>
<dbReference type="InterPro" id="IPR002073">
    <property type="entry name" value="PDEase_catalytic_dom"/>
</dbReference>
<dbReference type="InterPro" id="IPR023088">
    <property type="entry name" value="PDEase"/>
</dbReference>
<evidence type="ECO:0000256" key="1">
    <source>
        <dbReference type="ARBA" id="ARBA00004186"/>
    </source>
</evidence>
<dbReference type="GO" id="GO:0016853">
    <property type="term" value="F:isomerase activity"/>
    <property type="evidence" value="ECO:0007669"/>
    <property type="project" value="UniProtKB-KW"/>
</dbReference>
<comment type="similarity">
    <text evidence="10">Belongs to the cyclic nucleotide phosphodiesterase family.</text>
</comment>
<evidence type="ECO:0000256" key="7">
    <source>
        <dbReference type="ARBA" id="ARBA00023235"/>
    </source>
</evidence>
<dbReference type="InterPro" id="IPR023213">
    <property type="entry name" value="CAT-like_dom_sf"/>
</dbReference>
<feature type="binding site" evidence="9">
    <location>
        <position position="1015"/>
    </location>
    <ligand>
        <name>Zn(2+)</name>
        <dbReference type="ChEBI" id="CHEBI:29105"/>
        <label>1</label>
    </ligand>
</feature>
<keyword evidence="6" id="KW-0206">Cytoskeleton</keyword>
<dbReference type="EC" id="3.1.4.-" evidence="10"/>
<name>A0A9K3CMW8_9EUKA</name>
<feature type="compositionally biased region" description="Basic and acidic residues" evidence="11">
    <location>
        <begin position="166"/>
        <end position="197"/>
    </location>
</feature>
<dbReference type="Gene3D" id="2.120.10.80">
    <property type="entry name" value="Kelch-type beta propeller"/>
    <property type="match status" value="1"/>
</dbReference>
<dbReference type="InterPro" id="IPR003959">
    <property type="entry name" value="ATPase_AAA_core"/>
</dbReference>
<dbReference type="InterPro" id="IPR003960">
    <property type="entry name" value="ATPase_AAA_CS"/>
</dbReference>
<dbReference type="GO" id="GO:0005819">
    <property type="term" value="C:spindle"/>
    <property type="evidence" value="ECO:0007669"/>
    <property type="project" value="UniProtKB-SubCell"/>
</dbReference>
<dbReference type="OrthoDB" id="189220at2759"/>
<sequence length="1502" mass="167794">MTRIGGCVYVFGGREEEGERPVSHLYILHIDTLEWETHTPGTRVREDGSKVRTEPWPSRRENHLVLGLDGHLVVVGGHSAFKDPSLRSKARDSHEQKQQQRKRNIVVLMADYCQSHGWMDTLSCLRRETGIDGYTVCDNVDIELVLQQYEEFYDFKHGKMPRIVTKESKEAMRERERERERAAGLRRSSSEPKEARKTAPRTASVPRQEREGGDRRERVPLGRKNSSTRPLTLPPMGPQASESPRLQPTIPGAGTQGVPSLTGVAGAEDTQAAAIERHRLKMQKEKEERERANGEGVGSEDTTEPKPLVITAKPRSLQDDAKEREKEREARKEKERHDREGRGRDERESWNDMQVLPGLPSYMQQDKEYYYAVQRDIFVRNPNVGWSDIIGCTTAKRVLRESLTLPIRYPFLYSGIVQPWRGMLLYGPPGTGKTMLAKAAATECRTTFFAVSAATLVSKWRGDSEKLVRCLFDLARRMAPSTIFIDEADAVLSKRTGATEHEASRRLKTEMLQQIDGVCSGSESVFVLCASNMPWDLDQAVLRRLEKRIFVSLPDKAARQEMMRHDLSDRLASDVTEGVLEGIADRTDGGKGRPTRMVFEAIEQELVSYLERNAMAEFYQSRYYVLIDMLCRICVESTTYSKDFFRDFFLLNVRDKERASFVNPLSVVEGFNPESRTESGYTDEVGLPLGSVLMRLDNMANGTYLNGTPNCLSEAEHDAIIMAHHIITQHVHTYSTYSADSSGTTPGYDVMGGDGGALADASPVTDCAPMLRSGAKDKADKAANRTPNTPFTTKRDRRLKGTHELDFVRQVFTSETWEEERASRFLPPTPTRERKDLKGEREDGSSASLPTIPEAGTQAEYELQEGREERAKEVFLAQPPVKVYRLPKRPRRIIWAPSFSVFETFPPHAREQMETIGEAKFVRAASFIALPAIVDSAMQELGLYDSLHIPRRLMWHCASTLQEAYKSENPYHNSTHASDVTHMAVSMAIAMLRQNPHVFGSLEMLALILACASHDVQHPGYDNKFLCRTRHEIAVRFNFRSVLENHHAQVGWGIVQRSRVIEAEVFIQRREGIDRWDTLALNTGPVDMSRSGVSRSDLGRDPILQSEQLLLEGRAGDALKVLETSHMQHPSPPILIKLVKLTLSFAADHMREGNLSSAKRMLNSVAWHLKDPAAWPDRDLRRHLLCQLFSNKGCMHRRLGHVMSISLCHIVADGSGAFAFMHSWGQVHRGEAVTQTPVHNRSLFSSGGAEPCSPEEGNAMYLVMPPMPAVMPPPPVEACDLNRPAPAPPVMPVIVGTCLHFPPSELSALKAQAMGEGLEGFVSTQDALSAHLWQCITRARGLDADSMTRHTMAANARQRLSPPVPDGYFGNCALLPSTDSVKVSALLSLPLSTVSRMVRQSLTDLTPDRARAVVSFLEHTEVGSLCAAAGDYAQTNWSSFPMWQVDFGQGTPIWGSIPDGPMAPGCVWITKAPQGGLVVTLGMEQSQLDALQADPELHKYSQ</sequence>
<protein>
    <recommendedName>
        <fullName evidence="10">Phosphodiesterase</fullName>
        <ecNumber evidence="10">3.1.4.-</ecNumber>
    </recommendedName>
</protein>
<feature type="region of interest" description="Disordered" evidence="11">
    <location>
        <begin position="774"/>
        <end position="794"/>
    </location>
</feature>
<evidence type="ECO:0000313" key="15">
    <source>
        <dbReference type="Proteomes" id="UP000265618"/>
    </source>
</evidence>
<dbReference type="InterPro" id="IPR023174">
    <property type="entry name" value="PDEase_CS"/>
</dbReference>
<evidence type="ECO:0000256" key="11">
    <source>
        <dbReference type="SAM" id="MobiDB-lite"/>
    </source>
</evidence>
<dbReference type="Pfam" id="PF00004">
    <property type="entry name" value="AAA"/>
    <property type="match status" value="1"/>
</dbReference>
<keyword evidence="9 10" id="KW-0479">Metal-binding</keyword>
<dbReference type="GO" id="GO:0004114">
    <property type="term" value="F:3',5'-cyclic-nucleotide phosphodiesterase activity"/>
    <property type="evidence" value="ECO:0007669"/>
    <property type="project" value="InterPro"/>
</dbReference>
<feature type="compositionally biased region" description="Basic and acidic residues" evidence="11">
    <location>
        <begin position="282"/>
        <end position="293"/>
    </location>
</feature>
<keyword evidence="14" id="KW-0808">Transferase</keyword>
<keyword evidence="2" id="KW-0963">Cytoplasm</keyword>
<feature type="active site" description="Proton donor" evidence="8">
    <location>
        <position position="972"/>
    </location>
</feature>
<dbReference type="FunFam" id="3.40.50.300:FF:000159">
    <property type="entry name" value="Katanin p60 ATPase-containing subunit A1"/>
    <property type="match status" value="1"/>
</dbReference>
<dbReference type="InterPro" id="IPR015915">
    <property type="entry name" value="Kelch-typ_b-propeller"/>
</dbReference>
<keyword evidence="15" id="KW-1185">Reference proteome</keyword>
<feature type="binding site" evidence="9">
    <location>
        <position position="976"/>
    </location>
    <ligand>
        <name>Zn(2+)</name>
        <dbReference type="ChEBI" id="CHEBI:29105"/>
        <label>1</label>
    </ligand>
</feature>
<dbReference type="Gene3D" id="1.10.1300.10">
    <property type="entry name" value="3'5'-cyclic nucleotide phosphodiesterase, catalytic domain"/>
    <property type="match status" value="1"/>
</dbReference>
<feature type="domain" description="PDEase" evidence="13">
    <location>
        <begin position="882"/>
        <end position="1058"/>
    </location>
</feature>
<feature type="region of interest" description="Disordered" evidence="11">
    <location>
        <begin position="166"/>
        <end position="262"/>
    </location>
</feature>
<dbReference type="InterPro" id="IPR016137">
    <property type="entry name" value="RGS"/>
</dbReference>
<dbReference type="InterPro" id="IPR006594">
    <property type="entry name" value="LisH"/>
</dbReference>
<feature type="compositionally biased region" description="Basic and acidic residues" evidence="11">
    <location>
        <begin position="831"/>
        <end position="844"/>
    </location>
</feature>
<dbReference type="GO" id="GO:0005874">
    <property type="term" value="C:microtubule"/>
    <property type="evidence" value="ECO:0007669"/>
    <property type="project" value="UniProtKB-KW"/>
</dbReference>
<dbReference type="GO" id="GO:0005524">
    <property type="term" value="F:ATP binding"/>
    <property type="evidence" value="ECO:0007669"/>
    <property type="project" value="UniProtKB-KW"/>
</dbReference>
<keyword evidence="7" id="KW-0413">Isomerase</keyword>
<dbReference type="InterPro" id="IPR003593">
    <property type="entry name" value="AAA+_ATPase"/>
</dbReference>
<dbReference type="SUPFAM" id="SSF52540">
    <property type="entry name" value="P-loop containing nucleoside triphosphate hydrolases"/>
    <property type="match status" value="1"/>
</dbReference>
<gene>
    <name evidence="14" type="ORF">KIPB_000691</name>
</gene>
<feature type="region of interest" description="Disordered" evidence="11">
    <location>
        <begin position="280"/>
        <end position="348"/>
    </location>
</feature>
<dbReference type="CDD" id="cd00077">
    <property type="entry name" value="HDc"/>
    <property type="match status" value="1"/>
</dbReference>
<evidence type="ECO:0000256" key="5">
    <source>
        <dbReference type="ARBA" id="ARBA00022840"/>
    </source>
</evidence>
<dbReference type="InterPro" id="IPR027417">
    <property type="entry name" value="P-loop_NTPase"/>
</dbReference>
<dbReference type="PROSITE" id="PS51845">
    <property type="entry name" value="PDEASE_I_2"/>
    <property type="match status" value="1"/>
</dbReference>
<evidence type="ECO:0000256" key="8">
    <source>
        <dbReference type="PIRSR" id="PIRSR623088-1"/>
    </source>
</evidence>
<feature type="domain" description="RGS" evidence="12">
    <location>
        <begin position="571"/>
        <end position="624"/>
    </location>
</feature>
<keyword evidence="5" id="KW-0067">ATP-binding</keyword>
<keyword evidence="10" id="KW-0378">Hydrolase</keyword>
<evidence type="ECO:0000256" key="2">
    <source>
        <dbReference type="ARBA" id="ARBA00022490"/>
    </source>
</evidence>
<comment type="cofactor">
    <cofactor evidence="10">
        <name>a divalent metal cation</name>
        <dbReference type="ChEBI" id="CHEBI:60240"/>
    </cofactor>
    <text evidence="10">Binds 2 divalent metal cations per subunit. Site 1 may preferentially bind zinc ions, while site 2 has a preference for magnesium and/or manganese ions.</text>
</comment>
<comment type="subcellular location">
    <subcellularLocation>
        <location evidence="1">Cytoplasm</location>
        <location evidence="1">Cytoskeleton</location>
        <location evidence="1">Spindle</location>
    </subcellularLocation>
</comment>
<dbReference type="PRINTS" id="PR00387">
    <property type="entry name" value="PDIESTERASE1"/>
</dbReference>
<evidence type="ECO:0000256" key="4">
    <source>
        <dbReference type="ARBA" id="ARBA00022741"/>
    </source>
</evidence>
<accession>A0A9K3CMW8</accession>
<feature type="binding site" evidence="9">
    <location>
        <position position="1015"/>
    </location>
    <ligand>
        <name>Zn(2+)</name>
        <dbReference type="ChEBI" id="CHEBI:29105"/>
        <label>2</label>
    </ligand>
</feature>
<feature type="binding site" evidence="9">
    <location>
        <position position="1014"/>
    </location>
    <ligand>
        <name>Zn(2+)</name>
        <dbReference type="ChEBI" id="CHEBI:29105"/>
        <label>1</label>
    </ligand>
</feature>
<evidence type="ECO:0000256" key="6">
    <source>
        <dbReference type="ARBA" id="ARBA00023212"/>
    </source>
</evidence>
<feature type="compositionally biased region" description="Basic and acidic residues" evidence="11">
    <location>
        <begin position="774"/>
        <end position="783"/>
    </location>
</feature>
<dbReference type="EMBL" id="BDIP01000085">
    <property type="protein sequence ID" value="GIQ79974.1"/>
    <property type="molecule type" value="Genomic_DNA"/>
</dbReference>
<dbReference type="Proteomes" id="UP000265618">
    <property type="component" value="Unassembled WGS sequence"/>
</dbReference>
<dbReference type="PANTHER" id="PTHR23074:SF78">
    <property type="entry name" value="KATANIN P60 ATPASE-CONTAINING SUBUNIT A-LIKE 2"/>
    <property type="match status" value="1"/>
</dbReference>
<dbReference type="Pfam" id="PF02458">
    <property type="entry name" value="Transferase"/>
    <property type="match status" value="1"/>
</dbReference>
<evidence type="ECO:0000313" key="14">
    <source>
        <dbReference type="EMBL" id="GIQ79974.1"/>
    </source>
</evidence>
<dbReference type="SUPFAM" id="SSF109604">
    <property type="entry name" value="HD-domain/PDEase-like"/>
    <property type="match status" value="1"/>
</dbReference>
<dbReference type="PROSITE" id="PS50896">
    <property type="entry name" value="LISH"/>
    <property type="match status" value="1"/>
</dbReference>
<evidence type="ECO:0000259" key="13">
    <source>
        <dbReference type="PROSITE" id="PS51845"/>
    </source>
</evidence>
<keyword evidence="3" id="KW-0493">Microtubule</keyword>
<dbReference type="InterPro" id="IPR003607">
    <property type="entry name" value="HD/PDEase_dom"/>
</dbReference>
<dbReference type="SUPFAM" id="SSF117281">
    <property type="entry name" value="Kelch motif"/>
    <property type="match status" value="1"/>
</dbReference>
<dbReference type="Gene3D" id="1.10.8.60">
    <property type="match status" value="1"/>
</dbReference>